<gene>
    <name evidence="8" type="ORF">MSP1401_LOCUS4316</name>
</gene>
<comment type="subcellular location">
    <subcellularLocation>
        <location evidence="1">Membrane</location>
        <topology evidence="1">Multi-pass membrane protein</topology>
    </subcellularLocation>
</comment>
<dbReference type="EMBL" id="HBEN01005271">
    <property type="protein sequence ID" value="CAD8436763.1"/>
    <property type="molecule type" value="Transcribed_RNA"/>
</dbReference>
<name>A0A7S0CZW0_MICPS</name>
<evidence type="ECO:0000256" key="3">
    <source>
        <dbReference type="ARBA" id="ARBA00022989"/>
    </source>
</evidence>
<feature type="transmembrane region" description="Helical" evidence="6">
    <location>
        <begin position="89"/>
        <end position="110"/>
    </location>
</feature>
<evidence type="ECO:0000256" key="2">
    <source>
        <dbReference type="ARBA" id="ARBA00022692"/>
    </source>
</evidence>
<dbReference type="GO" id="GO:0016020">
    <property type="term" value="C:membrane"/>
    <property type="evidence" value="ECO:0007669"/>
    <property type="project" value="UniProtKB-SubCell"/>
</dbReference>
<dbReference type="Pfam" id="PF03798">
    <property type="entry name" value="TRAM_LAG1_CLN8"/>
    <property type="match status" value="1"/>
</dbReference>
<dbReference type="PANTHER" id="PTHR31898">
    <property type="entry name" value="TRANSMEMBRANE PROTEIN 136"/>
    <property type="match status" value="1"/>
</dbReference>
<keyword evidence="2 5" id="KW-0812">Transmembrane</keyword>
<dbReference type="PANTHER" id="PTHR31898:SF1">
    <property type="entry name" value="TLC DOMAIN-CONTAINING PROTEIN 5"/>
    <property type="match status" value="1"/>
</dbReference>
<evidence type="ECO:0000313" key="8">
    <source>
        <dbReference type="EMBL" id="CAD8436763.1"/>
    </source>
</evidence>
<evidence type="ECO:0000256" key="4">
    <source>
        <dbReference type="ARBA" id="ARBA00023136"/>
    </source>
</evidence>
<dbReference type="InterPro" id="IPR042512">
    <property type="entry name" value="TLCD5"/>
</dbReference>
<evidence type="ECO:0000256" key="1">
    <source>
        <dbReference type="ARBA" id="ARBA00004141"/>
    </source>
</evidence>
<evidence type="ECO:0000256" key="5">
    <source>
        <dbReference type="PROSITE-ProRule" id="PRU00205"/>
    </source>
</evidence>
<feature type="transmembrane region" description="Helical" evidence="6">
    <location>
        <begin position="169"/>
        <end position="189"/>
    </location>
</feature>
<organism evidence="8">
    <name type="scientific">Micromonas pusilla</name>
    <name type="common">Picoplanktonic green alga</name>
    <name type="synonym">Chromulina pusilla</name>
    <dbReference type="NCBI Taxonomy" id="38833"/>
    <lineage>
        <taxon>Eukaryota</taxon>
        <taxon>Viridiplantae</taxon>
        <taxon>Chlorophyta</taxon>
        <taxon>Mamiellophyceae</taxon>
        <taxon>Mamiellales</taxon>
        <taxon>Mamiellaceae</taxon>
        <taxon>Micromonas</taxon>
    </lineage>
</organism>
<keyword evidence="3 6" id="KW-1133">Transmembrane helix</keyword>
<proteinExistence type="predicted"/>
<dbReference type="AlphaFoldDB" id="A0A7S0CZW0"/>
<reference evidence="8" key="1">
    <citation type="submission" date="2021-01" db="EMBL/GenBank/DDBJ databases">
        <authorList>
            <person name="Corre E."/>
            <person name="Pelletier E."/>
            <person name="Niang G."/>
            <person name="Scheremetjew M."/>
            <person name="Finn R."/>
            <person name="Kale V."/>
            <person name="Holt S."/>
            <person name="Cochrane G."/>
            <person name="Meng A."/>
            <person name="Brown T."/>
            <person name="Cohen L."/>
        </authorList>
    </citation>
    <scope>NUCLEOTIDE SEQUENCE</scope>
    <source>
        <strain evidence="8">CCAC1681</strain>
    </source>
</reference>
<accession>A0A7S0CZW0</accession>
<feature type="transmembrane region" description="Helical" evidence="6">
    <location>
        <begin position="50"/>
        <end position="69"/>
    </location>
</feature>
<feature type="domain" description="TLC" evidence="7">
    <location>
        <begin position="45"/>
        <end position="234"/>
    </location>
</feature>
<feature type="transmembrane region" description="Helical" evidence="6">
    <location>
        <begin position="209"/>
        <end position="230"/>
    </location>
</feature>
<keyword evidence="4 5" id="KW-0472">Membrane</keyword>
<evidence type="ECO:0000256" key="6">
    <source>
        <dbReference type="SAM" id="Phobius"/>
    </source>
</evidence>
<dbReference type="SMART" id="SM00724">
    <property type="entry name" value="TLC"/>
    <property type="match status" value="1"/>
</dbReference>
<dbReference type="InterPro" id="IPR006634">
    <property type="entry name" value="TLC-dom"/>
</dbReference>
<evidence type="ECO:0000259" key="7">
    <source>
        <dbReference type="PROSITE" id="PS50922"/>
    </source>
</evidence>
<dbReference type="PROSITE" id="PS50922">
    <property type="entry name" value="TLC"/>
    <property type="match status" value="1"/>
</dbReference>
<sequence>MAKSAPPPENVMALLTRVKYAQEMTKWTVGWFLLFLAIRFGVFRRYSADFANRVVSIIHAVVAIYYSYACFENGFAGMFANIGGANTEPQALCMAVSLSYFVYDLVYCSLQGELESVFHHFFTIGGLASGVLNGKSGAELCACLFLMEVSNPSLHLRTLLLEMGLKNTAVFSANNLVFAFVFLVCRLVIGPPLVWKTLACPDNEFIVKLGGFGILAVSVMWGWRIVMMFIKEAKKLLGGGAESKKKR</sequence>
<feature type="transmembrane region" description="Helical" evidence="6">
    <location>
        <begin position="24"/>
        <end position="43"/>
    </location>
</feature>
<protein>
    <recommendedName>
        <fullName evidence="7">TLC domain-containing protein</fullName>
    </recommendedName>
</protein>